<comment type="similarity">
    <text evidence="2">Belongs to the PqiA family.</text>
</comment>
<organism evidence="9 10">
    <name type="scientific">Verticiella sediminum</name>
    <dbReference type="NCBI Taxonomy" id="1247510"/>
    <lineage>
        <taxon>Bacteria</taxon>
        <taxon>Pseudomonadati</taxon>
        <taxon>Pseudomonadota</taxon>
        <taxon>Betaproteobacteria</taxon>
        <taxon>Burkholderiales</taxon>
        <taxon>Alcaligenaceae</taxon>
        <taxon>Verticiella</taxon>
    </lineage>
</organism>
<dbReference type="PANTHER" id="PTHR30462:SF3">
    <property type="entry name" value="INTERMEMBRANE TRANSPORT PROTEIN PQIA"/>
    <property type="match status" value="1"/>
</dbReference>
<keyword evidence="6 8" id="KW-1133">Transmembrane helix</keyword>
<feature type="transmembrane region" description="Helical" evidence="8">
    <location>
        <begin position="387"/>
        <end position="408"/>
    </location>
</feature>
<evidence type="ECO:0000256" key="8">
    <source>
        <dbReference type="SAM" id="Phobius"/>
    </source>
</evidence>
<feature type="transmembrane region" description="Helical" evidence="8">
    <location>
        <begin position="361"/>
        <end position="381"/>
    </location>
</feature>
<dbReference type="RefSeq" id="WP_143951202.1">
    <property type="nucleotide sequence ID" value="NZ_BAABMB010000005.1"/>
</dbReference>
<feature type="transmembrane region" description="Helical" evidence="8">
    <location>
        <begin position="179"/>
        <end position="198"/>
    </location>
</feature>
<comment type="caution">
    <text evidence="9">The sequence shown here is derived from an EMBL/GenBank/DDBJ whole genome shotgun (WGS) entry which is preliminary data.</text>
</comment>
<proteinExistence type="inferred from homology"/>
<dbReference type="GO" id="GO:0005886">
    <property type="term" value="C:plasma membrane"/>
    <property type="evidence" value="ECO:0007669"/>
    <property type="project" value="UniProtKB-SubCell"/>
</dbReference>
<evidence type="ECO:0000256" key="1">
    <source>
        <dbReference type="ARBA" id="ARBA00004429"/>
    </source>
</evidence>
<evidence type="ECO:0000256" key="5">
    <source>
        <dbReference type="ARBA" id="ARBA00022692"/>
    </source>
</evidence>
<evidence type="ECO:0000313" key="10">
    <source>
        <dbReference type="Proteomes" id="UP000318405"/>
    </source>
</evidence>
<feature type="transmembrane region" description="Helical" evidence="8">
    <location>
        <begin position="314"/>
        <end position="340"/>
    </location>
</feature>
<dbReference type="InterPro" id="IPR005219">
    <property type="entry name" value="PqiA-like_proteobact"/>
</dbReference>
<evidence type="ECO:0000256" key="6">
    <source>
        <dbReference type="ARBA" id="ARBA00022989"/>
    </source>
</evidence>
<sequence>MPHTQAATLHEHRPLIACEMCGAIYRRHALAHGEKALCRRCDTVLWRYSRLDAHAWLALTVAGLLVYGIANAFPIASLAVQGVTRQATLADAIAITWQHGYPTVAVMAGLTALALPLLQILALLWVLGPLAAGRLAPGFPAVMRLLGLLRPWCMVPVFLLGVLVAVVKLVALARLEPGAGLLGFAGLTVFSTLLSRLSPHQLWRMAERAGVIPVHDPVPAPGTALGPCHVCGQVQALPLHDPEALHRCVRCDAHVHLRKPDTMSRTWALVLTAGLLYIPANVLPVMQITTLFGTSNHTILGGVIDLWRTGSWDLAVIVFIASVAVPITKLLSLAVLLISVQRAARGSLPQRTRLYRLVELIGQWSMLDIYVVVLLGALARFQGLMQISAGPGATAFGLVVVLTMLAAMSFDPRRTWDRAGAGAPSAQPAHLP</sequence>
<keyword evidence="3" id="KW-1003">Cell membrane</keyword>
<evidence type="ECO:0000313" key="9">
    <source>
        <dbReference type="EMBL" id="TSH89087.1"/>
    </source>
</evidence>
<dbReference type="Proteomes" id="UP000318405">
    <property type="component" value="Unassembled WGS sequence"/>
</dbReference>
<feature type="transmembrane region" description="Helical" evidence="8">
    <location>
        <begin position="267"/>
        <end position="294"/>
    </location>
</feature>
<dbReference type="NCBIfam" id="TIGR00155">
    <property type="entry name" value="pqiA_fam"/>
    <property type="match status" value="1"/>
</dbReference>
<evidence type="ECO:0000256" key="2">
    <source>
        <dbReference type="ARBA" id="ARBA00007555"/>
    </source>
</evidence>
<dbReference type="PROSITE" id="PS00482">
    <property type="entry name" value="DIHYDROOROTASE_1"/>
    <property type="match status" value="1"/>
</dbReference>
<dbReference type="GO" id="GO:0016812">
    <property type="term" value="F:hydrolase activity, acting on carbon-nitrogen (but not peptide) bonds, in cyclic amides"/>
    <property type="evidence" value="ECO:0007669"/>
    <property type="project" value="InterPro"/>
</dbReference>
<feature type="transmembrane region" description="Helical" evidence="8">
    <location>
        <begin position="55"/>
        <end position="80"/>
    </location>
</feature>
<feature type="transmembrane region" description="Helical" evidence="8">
    <location>
        <begin position="148"/>
        <end position="173"/>
    </location>
</feature>
<keyword evidence="7 8" id="KW-0472">Membrane</keyword>
<evidence type="ECO:0000256" key="4">
    <source>
        <dbReference type="ARBA" id="ARBA00022519"/>
    </source>
</evidence>
<dbReference type="InterPro" id="IPR051800">
    <property type="entry name" value="PqiA-PqiB_transport"/>
</dbReference>
<evidence type="ECO:0000256" key="7">
    <source>
        <dbReference type="ARBA" id="ARBA00023136"/>
    </source>
</evidence>
<protein>
    <submittedName>
        <fullName evidence="9">PqiA/YebS family transporter subunit</fullName>
    </submittedName>
</protein>
<dbReference type="AlphaFoldDB" id="A0A556A877"/>
<keyword evidence="5 8" id="KW-0812">Transmembrane</keyword>
<feature type="transmembrane region" description="Helical" evidence="8">
    <location>
        <begin position="100"/>
        <end position="127"/>
    </location>
</feature>
<dbReference type="PANTHER" id="PTHR30462">
    <property type="entry name" value="INTERMEMBRANE TRANSPORT PROTEIN PQIB-RELATED"/>
    <property type="match status" value="1"/>
</dbReference>
<accession>A0A556A877</accession>
<keyword evidence="10" id="KW-1185">Reference proteome</keyword>
<dbReference type="InterPro" id="IPR002195">
    <property type="entry name" value="Dihydroorotase_CS"/>
</dbReference>
<dbReference type="EMBL" id="VLTJ01000042">
    <property type="protein sequence ID" value="TSH89087.1"/>
    <property type="molecule type" value="Genomic_DNA"/>
</dbReference>
<gene>
    <name evidence="9" type="ORF">FOZ76_26105</name>
</gene>
<dbReference type="OrthoDB" id="9800207at2"/>
<comment type="subcellular location">
    <subcellularLocation>
        <location evidence="1">Cell inner membrane</location>
        <topology evidence="1">Multi-pass membrane protein</topology>
    </subcellularLocation>
</comment>
<evidence type="ECO:0000256" key="3">
    <source>
        <dbReference type="ARBA" id="ARBA00022475"/>
    </source>
</evidence>
<dbReference type="Pfam" id="PF04403">
    <property type="entry name" value="PqiA"/>
    <property type="match status" value="2"/>
</dbReference>
<keyword evidence="4" id="KW-0997">Cell inner membrane</keyword>
<reference evidence="9 10" key="1">
    <citation type="submission" date="2019-07" db="EMBL/GenBank/DDBJ databases">
        <title>Qingshengfaniella alkalisoli gen. nov., sp. nov., isolated from saline soil.</title>
        <authorList>
            <person name="Xu L."/>
            <person name="Huang X.-X."/>
            <person name="Sun J.-Q."/>
        </authorList>
    </citation>
    <scope>NUCLEOTIDE SEQUENCE [LARGE SCALE GENOMIC DNA]</scope>
    <source>
        <strain evidence="9 10">DSM 27279</strain>
    </source>
</reference>
<dbReference type="InterPro" id="IPR007498">
    <property type="entry name" value="PqiA-like"/>
</dbReference>
<name>A0A556A877_9BURK</name>